<keyword evidence="8" id="KW-1185">Reference proteome</keyword>
<feature type="compositionally biased region" description="Basic residues" evidence="6">
    <location>
        <begin position="41"/>
        <end position="50"/>
    </location>
</feature>
<name>A0A1V9YHX2_ACHHY</name>
<dbReference type="GO" id="GO:0008270">
    <property type="term" value="F:zinc ion binding"/>
    <property type="evidence" value="ECO:0007669"/>
    <property type="project" value="UniProtKB-KW"/>
</dbReference>
<dbReference type="Proteomes" id="UP000243579">
    <property type="component" value="Unassembled WGS sequence"/>
</dbReference>
<keyword evidence="4" id="KW-0862">Zinc</keyword>
<evidence type="ECO:0000256" key="2">
    <source>
        <dbReference type="ARBA" id="ARBA00022723"/>
    </source>
</evidence>
<dbReference type="EMBL" id="JNBR01001721">
    <property type="protein sequence ID" value="OQR85308.1"/>
    <property type="molecule type" value="Genomic_DNA"/>
</dbReference>
<dbReference type="GO" id="GO:0005634">
    <property type="term" value="C:nucleus"/>
    <property type="evidence" value="ECO:0007669"/>
    <property type="project" value="UniProtKB-SubCell"/>
</dbReference>
<evidence type="ECO:0000256" key="1">
    <source>
        <dbReference type="ARBA" id="ARBA00004123"/>
    </source>
</evidence>
<dbReference type="PANTHER" id="PTHR46481">
    <property type="entry name" value="ZINC FINGER BED DOMAIN-CONTAINING PROTEIN 4"/>
    <property type="match status" value="1"/>
</dbReference>
<keyword evidence="3" id="KW-0863">Zinc-finger</keyword>
<evidence type="ECO:0008006" key="9">
    <source>
        <dbReference type="Google" id="ProtNLM"/>
    </source>
</evidence>
<evidence type="ECO:0000313" key="8">
    <source>
        <dbReference type="Proteomes" id="UP000243579"/>
    </source>
</evidence>
<reference evidence="7 8" key="1">
    <citation type="journal article" date="2014" name="Genome Biol. Evol.">
        <title>The secreted proteins of Achlya hypogyna and Thraustotheca clavata identify the ancestral oomycete secretome and reveal gene acquisitions by horizontal gene transfer.</title>
        <authorList>
            <person name="Misner I."/>
            <person name="Blouin N."/>
            <person name="Leonard G."/>
            <person name="Richards T.A."/>
            <person name="Lane C.E."/>
        </authorList>
    </citation>
    <scope>NUCLEOTIDE SEQUENCE [LARGE SCALE GENOMIC DNA]</scope>
    <source>
        <strain evidence="7 8">ATCC 48635</strain>
    </source>
</reference>
<feature type="region of interest" description="Disordered" evidence="6">
    <location>
        <begin position="1"/>
        <end position="50"/>
    </location>
</feature>
<evidence type="ECO:0000313" key="7">
    <source>
        <dbReference type="EMBL" id="OQR85308.1"/>
    </source>
</evidence>
<keyword evidence="2" id="KW-0479">Metal-binding</keyword>
<feature type="compositionally biased region" description="Polar residues" evidence="6">
    <location>
        <begin position="1"/>
        <end position="13"/>
    </location>
</feature>
<dbReference type="PANTHER" id="PTHR46481:SF10">
    <property type="entry name" value="ZINC FINGER BED DOMAIN-CONTAINING PROTEIN 39"/>
    <property type="match status" value="1"/>
</dbReference>
<dbReference type="OrthoDB" id="1305795at2759"/>
<keyword evidence="5" id="KW-0539">Nucleus</keyword>
<gene>
    <name evidence="7" type="ORF">ACHHYP_20590</name>
</gene>
<dbReference type="AlphaFoldDB" id="A0A1V9YHX2"/>
<evidence type="ECO:0000256" key="5">
    <source>
        <dbReference type="ARBA" id="ARBA00023242"/>
    </source>
</evidence>
<sequence>MATTLRSTGTAEQDGSDDIVTINVSQSPRRLEPDGSQPKPGKAKAAARKKSWVHTHTTLLTNNKRRCKHCNVTFAVTTSTGTISKHLAAQHHVHESTKTVAKPLVQLGILDKLPLASSRNIDSAVSTYFVQSILPHDHVGSVGFLQLMATMAPLYKVISPTTIKRRTLEMYIVLKCIVMTYFSQLAVACHATFDGWSNQAYRGFYAVTLHWIDVANMELHECILDFFHVAPGPGAGERCGSHLVALFVMPSPPLQLCVKI</sequence>
<comment type="caution">
    <text evidence="7">The sequence shown here is derived from an EMBL/GenBank/DDBJ whole genome shotgun (WGS) entry which is preliminary data.</text>
</comment>
<comment type="subcellular location">
    <subcellularLocation>
        <location evidence="1">Nucleus</location>
    </subcellularLocation>
</comment>
<accession>A0A1V9YHX2</accession>
<protein>
    <recommendedName>
        <fullName evidence="9">BED-type domain-containing protein</fullName>
    </recommendedName>
</protein>
<dbReference type="STRING" id="1202772.A0A1V9YHX2"/>
<organism evidence="7 8">
    <name type="scientific">Achlya hypogyna</name>
    <name type="common">Oomycete</name>
    <name type="synonym">Protoachlya hypogyna</name>
    <dbReference type="NCBI Taxonomy" id="1202772"/>
    <lineage>
        <taxon>Eukaryota</taxon>
        <taxon>Sar</taxon>
        <taxon>Stramenopiles</taxon>
        <taxon>Oomycota</taxon>
        <taxon>Saprolegniomycetes</taxon>
        <taxon>Saprolegniales</taxon>
        <taxon>Achlyaceae</taxon>
        <taxon>Achlya</taxon>
    </lineage>
</organism>
<proteinExistence type="predicted"/>
<dbReference type="InterPro" id="IPR052035">
    <property type="entry name" value="ZnF_BED_domain_contain"/>
</dbReference>
<evidence type="ECO:0000256" key="4">
    <source>
        <dbReference type="ARBA" id="ARBA00022833"/>
    </source>
</evidence>
<evidence type="ECO:0000256" key="6">
    <source>
        <dbReference type="SAM" id="MobiDB-lite"/>
    </source>
</evidence>
<evidence type="ECO:0000256" key="3">
    <source>
        <dbReference type="ARBA" id="ARBA00022771"/>
    </source>
</evidence>